<reference evidence="8 9" key="1">
    <citation type="submission" date="2016-08" db="EMBL/GenBank/DDBJ databases">
        <title>The complete genome of Streptomyces subrutilus 10-1-1.</title>
        <authorList>
            <person name="Chen X."/>
        </authorList>
    </citation>
    <scope>NUCLEOTIDE SEQUENCE [LARGE SCALE GENOMIC DNA]</scope>
    <source>
        <strain evidence="8 9">10-1-1</strain>
    </source>
</reference>
<keyword evidence="4 7" id="KW-0812">Transmembrane</keyword>
<evidence type="ECO:0000256" key="1">
    <source>
        <dbReference type="ARBA" id="ARBA00004651"/>
    </source>
</evidence>
<comment type="similarity">
    <text evidence="2">Belongs to the UPF0410 family.</text>
</comment>
<dbReference type="Proteomes" id="UP000095705">
    <property type="component" value="Unassembled WGS sequence"/>
</dbReference>
<feature type="transmembrane region" description="Helical" evidence="7">
    <location>
        <begin position="31"/>
        <end position="54"/>
    </location>
</feature>
<evidence type="ECO:0000256" key="6">
    <source>
        <dbReference type="ARBA" id="ARBA00023136"/>
    </source>
</evidence>
<comment type="subcellular location">
    <subcellularLocation>
        <location evidence="1">Cell membrane</location>
        <topology evidence="1">Multi-pass membrane protein</topology>
    </subcellularLocation>
</comment>
<accession>A0A1E5PZR5</accession>
<evidence type="ECO:0000256" key="4">
    <source>
        <dbReference type="ARBA" id="ARBA00022692"/>
    </source>
</evidence>
<name>A0A1E5PZR5_9ACTN</name>
<keyword evidence="9" id="KW-1185">Reference proteome</keyword>
<keyword evidence="6 7" id="KW-0472">Membrane</keyword>
<feature type="transmembrane region" description="Helical" evidence="7">
    <location>
        <begin position="6"/>
        <end position="24"/>
    </location>
</feature>
<evidence type="ECO:0000313" key="9">
    <source>
        <dbReference type="Proteomes" id="UP000095705"/>
    </source>
</evidence>
<comment type="caution">
    <text evidence="8">The sequence shown here is derived from an EMBL/GenBank/DDBJ whole genome shotgun (WGS) entry which is preliminary data.</text>
</comment>
<dbReference type="InterPro" id="IPR007341">
    <property type="entry name" value="Transgly_assoc"/>
</dbReference>
<keyword evidence="3" id="KW-1003">Cell membrane</keyword>
<protein>
    <recommendedName>
        <fullName evidence="10">GlsB/YeaQ/YmgE family stress response membrane protein</fullName>
    </recommendedName>
</protein>
<evidence type="ECO:0000256" key="5">
    <source>
        <dbReference type="ARBA" id="ARBA00022989"/>
    </source>
</evidence>
<dbReference type="STRING" id="36818.BGK67_30270"/>
<dbReference type="OrthoDB" id="3483802at2"/>
<dbReference type="RefSeq" id="WP_069923225.1">
    <property type="nucleotide sequence ID" value="NZ_MEHK01000001.1"/>
</dbReference>
<dbReference type="AlphaFoldDB" id="A0A1E5PZR5"/>
<dbReference type="PANTHER" id="PTHR33884:SF3">
    <property type="entry name" value="UPF0410 PROTEIN YMGE"/>
    <property type="match status" value="1"/>
</dbReference>
<organism evidence="8 9">
    <name type="scientific">Streptomyces subrutilus</name>
    <dbReference type="NCBI Taxonomy" id="36818"/>
    <lineage>
        <taxon>Bacteria</taxon>
        <taxon>Bacillati</taxon>
        <taxon>Actinomycetota</taxon>
        <taxon>Actinomycetes</taxon>
        <taxon>Kitasatosporales</taxon>
        <taxon>Streptomycetaceae</taxon>
        <taxon>Streptomyces</taxon>
    </lineage>
</organism>
<evidence type="ECO:0000256" key="3">
    <source>
        <dbReference type="ARBA" id="ARBA00022475"/>
    </source>
</evidence>
<sequence length="87" mass="8899">MHISSVLSAVLIGVVIGLLGRLAVPGKQHIGVLWTLTVGIAAALAGTALAGVWGVADTRGVDWAEWLTQIALAAAGVWALSRAKGFR</sequence>
<gene>
    <name evidence="8" type="ORF">BGK67_30270</name>
</gene>
<evidence type="ECO:0000313" key="8">
    <source>
        <dbReference type="EMBL" id="OEJ35037.1"/>
    </source>
</evidence>
<dbReference type="PANTHER" id="PTHR33884">
    <property type="entry name" value="UPF0410 PROTEIN YMGE"/>
    <property type="match status" value="1"/>
</dbReference>
<evidence type="ECO:0000256" key="2">
    <source>
        <dbReference type="ARBA" id="ARBA00011006"/>
    </source>
</evidence>
<proteinExistence type="inferred from homology"/>
<dbReference type="EMBL" id="MEHK01000001">
    <property type="protein sequence ID" value="OEJ35037.1"/>
    <property type="molecule type" value="Genomic_DNA"/>
</dbReference>
<keyword evidence="5 7" id="KW-1133">Transmembrane helix</keyword>
<evidence type="ECO:0008006" key="10">
    <source>
        <dbReference type="Google" id="ProtNLM"/>
    </source>
</evidence>
<feature type="transmembrane region" description="Helical" evidence="7">
    <location>
        <begin position="66"/>
        <end position="83"/>
    </location>
</feature>
<evidence type="ECO:0000256" key="7">
    <source>
        <dbReference type="SAM" id="Phobius"/>
    </source>
</evidence>
<dbReference type="GO" id="GO:0005886">
    <property type="term" value="C:plasma membrane"/>
    <property type="evidence" value="ECO:0007669"/>
    <property type="project" value="UniProtKB-SubCell"/>
</dbReference>